<comment type="subcellular location">
    <subcellularLocation>
        <location evidence="1">Membrane</location>
    </subcellularLocation>
</comment>
<dbReference type="InterPro" id="IPR001460">
    <property type="entry name" value="PCN-bd_Tpept"/>
</dbReference>
<dbReference type="Proteomes" id="UP000596248">
    <property type="component" value="Chromosome"/>
</dbReference>
<keyword evidence="4" id="KW-1133">Transmembrane helix</keyword>
<protein>
    <submittedName>
        <fullName evidence="7">Penicillin-binding protein 2</fullName>
    </submittedName>
</protein>
<dbReference type="EMBL" id="CP069127">
    <property type="protein sequence ID" value="QRG69471.1"/>
    <property type="molecule type" value="Genomic_DNA"/>
</dbReference>
<keyword evidence="4" id="KW-0812">Transmembrane</keyword>
<evidence type="ECO:0000313" key="8">
    <source>
        <dbReference type="Proteomes" id="UP000596248"/>
    </source>
</evidence>
<dbReference type="InterPro" id="IPR012338">
    <property type="entry name" value="Beta-lactam/transpept-like"/>
</dbReference>
<keyword evidence="3 4" id="KW-0472">Membrane</keyword>
<organism evidence="7 8">
    <name type="scientific">Brevibacillus choshinensis</name>
    <dbReference type="NCBI Taxonomy" id="54911"/>
    <lineage>
        <taxon>Bacteria</taxon>
        <taxon>Bacillati</taxon>
        <taxon>Bacillota</taxon>
        <taxon>Bacilli</taxon>
        <taxon>Bacillales</taxon>
        <taxon>Paenibacillaceae</taxon>
        <taxon>Brevibacillus</taxon>
    </lineage>
</organism>
<evidence type="ECO:0000256" key="1">
    <source>
        <dbReference type="ARBA" id="ARBA00004370"/>
    </source>
</evidence>
<evidence type="ECO:0000259" key="5">
    <source>
        <dbReference type="Pfam" id="PF00905"/>
    </source>
</evidence>
<evidence type="ECO:0000259" key="6">
    <source>
        <dbReference type="Pfam" id="PF03717"/>
    </source>
</evidence>
<dbReference type="InterPro" id="IPR005311">
    <property type="entry name" value="PBP_dimer"/>
</dbReference>
<comment type="similarity">
    <text evidence="2">Belongs to the transpeptidase family.</text>
</comment>
<feature type="transmembrane region" description="Helical" evidence="4">
    <location>
        <begin position="12"/>
        <end position="31"/>
    </location>
</feature>
<evidence type="ECO:0000256" key="4">
    <source>
        <dbReference type="SAM" id="Phobius"/>
    </source>
</evidence>
<evidence type="ECO:0000256" key="2">
    <source>
        <dbReference type="ARBA" id="ARBA00007171"/>
    </source>
</evidence>
<proteinExistence type="inferred from homology"/>
<dbReference type="InterPro" id="IPR050515">
    <property type="entry name" value="Beta-lactam/transpept"/>
</dbReference>
<dbReference type="PANTHER" id="PTHR30627:SF24">
    <property type="entry name" value="PENICILLIN-BINDING PROTEIN 4B"/>
    <property type="match status" value="1"/>
</dbReference>
<gene>
    <name evidence="7" type="ORF">JNE38_10275</name>
</gene>
<name>A0ABX7FVU3_BRECH</name>
<dbReference type="SUPFAM" id="SSF56519">
    <property type="entry name" value="Penicillin binding protein dimerisation domain"/>
    <property type="match status" value="1"/>
</dbReference>
<dbReference type="Gene3D" id="3.90.1310.10">
    <property type="entry name" value="Penicillin-binding protein 2a (Domain 2)"/>
    <property type="match status" value="1"/>
</dbReference>
<evidence type="ECO:0000313" key="7">
    <source>
        <dbReference type="EMBL" id="QRG69471.1"/>
    </source>
</evidence>
<dbReference type="Pfam" id="PF00905">
    <property type="entry name" value="Transpeptidase"/>
    <property type="match status" value="1"/>
</dbReference>
<evidence type="ECO:0000256" key="3">
    <source>
        <dbReference type="ARBA" id="ARBA00023136"/>
    </source>
</evidence>
<dbReference type="PANTHER" id="PTHR30627">
    <property type="entry name" value="PEPTIDOGLYCAN D,D-TRANSPEPTIDASE"/>
    <property type="match status" value="1"/>
</dbReference>
<feature type="domain" description="Penicillin-binding protein transpeptidase" evidence="5">
    <location>
        <begin position="276"/>
        <end position="589"/>
    </location>
</feature>
<dbReference type="SUPFAM" id="SSF56601">
    <property type="entry name" value="beta-lactamase/transpeptidase-like"/>
    <property type="match status" value="1"/>
</dbReference>
<keyword evidence="8" id="KW-1185">Reference proteome</keyword>
<dbReference type="Pfam" id="PF03717">
    <property type="entry name" value="PBP_dimer"/>
    <property type="match status" value="1"/>
</dbReference>
<reference evidence="7 8" key="1">
    <citation type="submission" date="2021-01" db="EMBL/GenBank/DDBJ databases">
        <title>Identification of strong promoters based on the transcriptome of Brevibacillus choshinensis.</title>
        <authorList>
            <person name="Yao D."/>
            <person name="Zhang K."/>
            <person name="Wu J."/>
        </authorList>
    </citation>
    <scope>NUCLEOTIDE SEQUENCE [LARGE SCALE GENOMIC DNA]</scope>
    <source>
        <strain evidence="7 8">HPD31-SP3</strain>
    </source>
</reference>
<dbReference type="Gene3D" id="3.40.710.10">
    <property type="entry name" value="DD-peptidase/beta-lactamase superfamily"/>
    <property type="match status" value="1"/>
</dbReference>
<sequence>MQLERRLKRRHFLVLLGMTLIWIGLIARLWWIQLGAPHRFTKRGIDLVKNSVKQRQQSIVLHSGRGDIRDHNGYAFTGEEHRALILFPLARGSLEGTDGLTKVAQVVSQPTERLTDIMEKAKAPLFLRDENGRLVALSESQAEQINALSIPGIVALAMTERYRQEEVAKHVIGFINQNPALVESLYPDEWKTGKMNADSMIGASGLERSFDRFLQGVEPSILSYYVDGQGKPLRGLDIRYSKQNNEYYPLSLTTTLDVSIQRRMERIADEVGLTKGSMVVLDAQTGDIRAIVSRPKYDQTKVDGKTDDWKNRAVKQLPPGSIFKTVVAAAALAEGIVSPTERFTCTGDYGKYHFSCWKKDGHGSVTMEEAYAQSCNIAFAQIANRVGGEKLEEYARRLGLSELAGHVTSHLFKLDGFKQVDGEERGAIFAKSVSRKDEGVLIQTAIGQRDVRMTPLQAANMVVAILRGGQPTQVRLVKEISYRNGQAFHQFPLQTLPVQGIDYVTASKLRKMMRKVVTDGTGQAVSGASWEAAGKTGTAQTGDDSQSLNHLWFIGYAPYDQPQYAICVVAENQPSWGRNQATELFRRVVDELADQTVQSSRPHAGNSPE</sequence>
<dbReference type="InterPro" id="IPR036138">
    <property type="entry name" value="PBP_dimer_sf"/>
</dbReference>
<accession>A0ABX7FVU3</accession>
<feature type="domain" description="Penicillin-binding protein dimerisation" evidence="6">
    <location>
        <begin position="63"/>
        <end position="235"/>
    </location>
</feature>
<dbReference type="RefSeq" id="WP_203356462.1">
    <property type="nucleotide sequence ID" value="NZ_CP069127.1"/>
</dbReference>